<evidence type="ECO:0000256" key="6">
    <source>
        <dbReference type="PROSITE-ProRule" id="PRU01024"/>
    </source>
</evidence>
<dbReference type="InterPro" id="IPR030391">
    <property type="entry name" value="MeTrfase_TrmA_CS"/>
</dbReference>
<dbReference type="InterPro" id="IPR010280">
    <property type="entry name" value="U5_MeTrfase_fam"/>
</dbReference>
<dbReference type="Gene3D" id="2.40.50.140">
    <property type="entry name" value="Nucleic acid-binding proteins"/>
    <property type="match status" value="1"/>
</dbReference>
<dbReference type="CDD" id="cd02440">
    <property type="entry name" value="AdoMet_MTases"/>
    <property type="match status" value="1"/>
</dbReference>
<dbReference type="SUPFAM" id="SSF50249">
    <property type="entry name" value="Nucleic acid-binding proteins"/>
    <property type="match status" value="1"/>
</dbReference>
<keyword evidence="1" id="KW-0408">Iron</keyword>
<accession>A0AAJ1TMY5</accession>
<keyword evidence="2 6" id="KW-0489">Methyltransferase</keyword>
<dbReference type="Pfam" id="PF01938">
    <property type="entry name" value="TRAM"/>
    <property type="match status" value="1"/>
</dbReference>
<dbReference type="GO" id="GO:0070475">
    <property type="term" value="P:rRNA base methylation"/>
    <property type="evidence" value="ECO:0007669"/>
    <property type="project" value="TreeGrafter"/>
</dbReference>
<dbReference type="RefSeq" id="WP_307252808.1">
    <property type="nucleotide sequence ID" value="NZ_JAUSUV010000007.1"/>
</dbReference>
<dbReference type="PROSITE" id="PS01231">
    <property type="entry name" value="TRMA_2"/>
    <property type="match status" value="1"/>
</dbReference>
<dbReference type="GO" id="GO:0070041">
    <property type="term" value="F:rRNA (uridine-C5-)-methyltransferase activity"/>
    <property type="evidence" value="ECO:0007669"/>
    <property type="project" value="TreeGrafter"/>
</dbReference>
<dbReference type="FunFam" id="2.40.50.140:FF:000097">
    <property type="entry name" value="23S rRNA (uracil(1939)-C(5))-methyltransferase RlmD"/>
    <property type="match status" value="1"/>
</dbReference>
<proteinExistence type="inferred from homology"/>
<dbReference type="EMBL" id="JAUSUV010000007">
    <property type="protein sequence ID" value="MDQ0417660.1"/>
    <property type="molecule type" value="Genomic_DNA"/>
</dbReference>
<dbReference type="InterPro" id="IPR029063">
    <property type="entry name" value="SAM-dependent_MTases_sf"/>
</dbReference>
<gene>
    <name evidence="10" type="ORF">J2Z48_001833</name>
</gene>
<keyword evidence="4 6" id="KW-0949">S-adenosyl-L-methionine</keyword>
<keyword evidence="5" id="KW-0411">Iron-sulfur</keyword>
<dbReference type="Gene3D" id="3.40.50.150">
    <property type="entry name" value="Vaccinia Virus protein VP39"/>
    <property type="match status" value="1"/>
</dbReference>
<feature type="region of interest" description="Disordered" evidence="8">
    <location>
        <begin position="1"/>
        <end position="24"/>
    </location>
</feature>
<feature type="binding site" evidence="6">
    <location>
        <position position="305"/>
    </location>
    <ligand>
        <name>S-adenosyl-L-methionine</name>
        <dbReference type="ChEBI" id="CHEBI:59789"/>
    </ligand>
</feature>
<evidence type="ECO:0000256" key="8">
    <source>
        <dbReference type="SAM" id="MobiDB-lite"/>
    </source>
</evidence>
<comment type="caution">
    <text evidence="10">The sequence shown here is derived from an EMBL/GenBank/DDBJ whole genome shotgun (WGS) entry which is preliminary data.</text>
</comment>
<dbReference type="Proteomes" id="UP001238450">
    <property type="component" value="Unassembled WGS sequence"/>
</dbReference>
<dbReference type="FunFam" id="2.40.50.1070:FF:000003">
    <property type="entry name" value="23S rRNA (Uracil-5-)-methyltransferase RumA"/>
    <property type="match status" value="1"/>
</dbReference>
<evidence type="ECO:0000256" key="2">
    <source>
        <dbReference type="ARBA" id="ARBA00022603"/>
    </source>
</evidence>
<organism evidence="10 11">
    <name type="scientific">Croceifilum oryzae</name>
    <dbReference type="NCBI Taxonomy" id="1553429"/>
    <lineage>
        <taxon>Bacteria</taxon>
        <taxon>Bacillati</taxon>
        <taxon>Bacillota</taxon>
        <taxon>Bacilli</taxon>
        <taxon>Bacillales</taxon>
        <taxon>Thermoactinomycetaceae</taxon>
        <taxon>Croceifilum</taxon>
    </lineage>
</organism>
<dbReference type="Gene3D" id="2.40.50.1070">
    <property type="match status" value="1"/>
</dbReference>
<protein>
    <submittedName>
        <fullName evidence="10">23S rRNA (Uracil-5-)-methyltransferase RumA</fullName>
    </submittedName>
</protein>
<feature type="binding site" evidence="6">
    <location>
        <position position="355"/>
    </location>
    <ligand>
        <name>S-adenosyl-L-methionine</name>
        <dbReference type="ChEBI" id="CHEBI:59789"/>
    </ligand>
</feature>
<dbReference type="GO" id="GO:0051539">
    <property type="term" value="F:4 iron, 4 sulfur cluster binding"/>
    <property type="evidence" value="ECO:0007669"/>
    <property type="project" value="UniProtKB-KW"/>
</dbReference>
<dbReference type="Pfam" id="PF05958">
    <property type="entry name" value="tRNA_U5-meth_tr"/>
    <property type="match status" value="1"/>
</dbReference>
<feature type="binding site" evidence="6">
    <location>
        <position position="403"/>
    </location>
    <ligand>
        <name>S-adenosyl-L-methionine</name>
        <dbReference type="ChEBI" id="CHEBI:59789"/>
    </ligand>
</feature>
<keyword evidence="3 6" id="KW-0808">Transferase</keyword>
<keyword evidence="11" id="KW-1185">Reference proteome</keyword>
<dbReference type="InterPro" id="IPR030390">
    <property type="entry name" value="MeTrfase_TrmA_AS"/>
</dbReference>
<evidence type="ECO:0000256" key="1">
    <source>
        <dbReference type="ARBA" id="ARBA00022485"/>
    </source>
</evidence>
<evidence type="ECO:0000256" key="3">
    <source>
        <dbReference type="ARBA" id="ARBA00022679"/>
    </source>
</evidence>
<name>A0AAJ1TMY5_9BACL</name>
<dbReference type="PROSITE" id="PS01230">
    <property type="entry name" value="TRMA_1"/>
    <property type="match status" value="1"/>
</dbReference>
<dbReference type="NCBIfam" id="TIGR00479">
    <property type="entry name" value="rumA"/>
    <property type="match status" value="1"/>
</dbReference>
<dbReference type="FunFam" id="3.40.50.150:FF:000009">
    <property type="entry name" value="23S rRNA (Uracil(1939)-C(5))-methyltransferase RlmD"/>
    <property type="match status" value="1"/>
</dbReference>
<keyword evidence="1" id="KW-0479">Metal-binding</keyword>
<dbReference type="InterPro" id="IPR012340">
    <property type="entry name" value="NA-bd_OB-fold"/>
</dbReference>
<evidence type="ECO:0000313" key="11">
    <source>
        <dbReference type="Proteomes" id="UP001238450"/>
    </source>
</evidence>
<feature type="active site" evidence="7">
    <location>
        <position position="430"/>
    </location>
</feature>
<comment type="similarity">
    <text evidence="6">Belongs to the class I-like SAM-binding methyltransferase superfamily. RNA M5U methyltransferase family.</text>
</comment>
<feature type="active site" description="Nucleophile" evidence="6">
    <location>
        <position position="430"/>
    </location>
</feature>
<feature type="domain" description="TRAM" evidence="9">
    <location>
        <begin position="23"/>
        <end position="81"/>
    </location>
</feature>
<keyword evidence="1" id="KW-0004">4Fe-4S</keyword>
<sequence length="474" mass="54235">MIIRKQQQQPQNTKDKRQSKESRLEEGQVVTIPIRKLGINGEGVGHVQKKVVFVEGAIPGEEVQVRIGQVEERFAYGELMKVIKRSPYRVEPECPVYDRCGGCTIQHIHKRFQARLKREQIEESFRRYTSLNELPIEPTIRMQDPWKYRNKAQLPVKQIGRKVAMGLYTADSNHLVDASECKVHHPKLNDLLERCRKVVERLRIPVVDGGKRSKGIRHLVARIGFRTDEVQLVIVSSIRQLEQEAQLVEEIRKRVPELVSIVYNWNPEDTSLVFGEETRVLWGEEKLQDRLGDYMFNLSARAFYQLNPQQTEVLYDQVKKVASLTGTETVIDAYCGVGTIGIWLAADAKKVMGIESIEEAVEDARENAEINEVDNIEFHFGQAEELIPLWVEQGLRPDVIVVDPPRTGLGQVMVDTLCEVKVPRFIYVSCNPATLAKDSEQLLKAGYELENIIPVDLFPQTAHIEAVCRFVYKK</sequence>
<evidence type="ECO:0000259" key="9">
    <source>
        <dbReference type="PROSITE" id="PS50926"/>
    </source>
</evidence>
<reference evidence="10 11" key="1">
    <citation type="submission" date="2023-07" db="EMBL/GenBank/DDBJ databases">
        <title>Genomic Encyclopedia of Type Strains, Phase IV (KMG-IV): sequencing the most valuable type-strain genomes for metagenomic binning, comparative biology and taxonomic classification.</title>
        <authorList>
            <person name="Goeker M."/>
        </authorList>
    </citation>
    <scope>NUCLEOTIDE SEQUENCE [LARGE SCALE GENOMIC DNA]</scope>
    <source>
        <strain evidence="10 11">DSM 46876</strain>
    </source>
</reference>
<evidence type="ECO:0000313" key="10">
    <source>
        <dbReference type="EMBL" id="MDQ0417660.1"/>
    </source>
</evidence>
<dbReference type="InterPro" id="IPR002792">
    <property type="entry name" value="TRAM_dom"/>
</dbReference>
<dbReference type="PROSITE" id="PS51687">
    <property type="entry name" value="SAM_MT_RNA_M5U"/>
    <property type="match status" value="1"/>
</dbReference>
<evidence type="ECO:0000256" key="4">
    <source>
        <dbReference type="ARBA" id="ARBA00022691"/>
    </source>
</evidence>
<dbReference type="PROSITE" id="PS50926">
    <property type="entry name" value="TRAM"/>
    <property type="match status" value="1"/>
</dbReference>
<dbReference type="SUPFAM" id="SSF53335">
    <property type="entry name" value="S-adenosyl-L-methionine-dependent methyltransferases"/>
    <property type="match status" value="1"/>
</dbReference>
<dbReference type="PANTHER" id="PTHR11061">
    <property type="entry name" value="RNA M5U METHYLTRANSFERASE"/>
    <property type="match status" value="1"/>
</dbReference>
<evidence type="ECO:0000256" key="5">
    <source>
        <dbReference type="ARBA" id="ARBA00023014"/>
    </source>
</evidence>
<dbReference type="AlphaFoldDB" id="A0AAJ1TMY5"/>
<feature type="binding site" evidence="6">
    <location>
        <position position="334"/>
    </location>
    <ligand>
        <name>S-adenosyl-L-methionine</name>
        <dbReference type="ChEBI" id="CHEBI:59789"/>
    </ligand>
</feature>
<feature type="compositionally biased region" description="Basic and acidic residues" evidence="8">
    <location>
        <begin position="13"/>
        <end position="24"/>
    </location>
</feature>
<dbReference type="PANTHER" id="PTHR11061:SF45">
    <property type="match status" value="1"/>
</dbReference>
<evidence type="ECO:0000256" key="7">
    <source>
        <dbReference type="PROSITE-ProRule" id="PRU10015"/>
    </source>
</evidence>
<feature type="compositionally biased region" description="Polar residues" evidence="8">
    <location>
        <begin position="1"/>
        <end position="12"/>
    </location>
</feature>